<sequence>MSDILMKIDNIKKTYASDKYQIEALKGISFDIYQSEILSLLGSNGAGKTTLSSIIATLHPPTSGDIIFNGESIYQNTKNIMEYRRYLGFCPQIANFEQDLTVEENLIFSGHYFDIDRDDLKKRVKFLLEKFNLGQYSKMSPKVLSGGYKQRLLIARALIPDPKLIILDEPTIAMDPQIRRDLWSEILALKKEGATILLTTHYIDEAEELSDRVCILDKGAIKMLATPTGLKQLYNKNKLEDIFLDILKSDQ</sequence>
<dbReference type="PANTHER" id="PTHR42711:SF5">
    <property type="entry name" value="ABC TRANSPORTER ATP-BINDING PROTEIN NATA"/>
    <property type="match status" value="1"/>
</dbReference>
<accession>V6DJ51</accession>
<protein>
    <submittedName>
        <fullName evidence="6">ABC-type multidrug transport system ATPase component</fullName>
    </submittedName>
</protein>
<keyword evidence="2" id="KW-0813">Transport</keyword>
<evidence type="ECO:0000256" key="1">
    <source>
        <dbReference type="ARBA" id="ARBA00005417"/>
    </source>
</evidence>
<dbReference type="InterPro" id="IPR050763">
    <property type="entry name" value="ABC_transporter_ATP-binding"/>
</dbReference>
<reference evidence="6 7" key="1">
    <citation type="journal article" date="2015" name="Biol. Direct">
        <title>Babela massiliensis, a representative of a widespread bacterial phylum with unusual adaptations to parasitism in amoebae.</title>
        <authorList>
            <person name="Pagnier I."/>
            <person name="Yutin N."/>
            <person name="Croce O."/>
            <person name="Makarova K.S."/>
            <person name="Wolf Y.I."/>
            <person name="Benamar S."/>
            <person name="Raoult D."/>
            <person name="Koonin E.V."/>
            <person name="La Scola B."/>
        </authorList>
    </citation>
    <scope>NUCLEOTIDE SEQUENCE [LARGE SCALE GENOMIC DNA]</scope>
    <source>
        <strain evidence="7">BABL1</strain>
    </source>
</reference>
<dbReference type="EMBL" id="HG793133">
    <property type="protein sequence ID" value="CDK30953.1"/>
    <property type="molecule type" value="Genomic_DNA"/>
</dbReference>
<dbReference type="PANTHER" id="PTHR42711">
    <property type="entry name" value="ABC TRANSPORTER ATP-BINDING PROTEIN"/>
    <property type="match status" value="1"/>
</dbReference>
<evidence type="ECO:0000313" key="7">
    <source>
        <dbReference type="Proteomes" id="UP000018769"/>
    </source>
</evidence>
<dbReference type="Proteomes" id="UP000018769">
    <property type="component" value="Chromosome I"/>
</dbReference>
<keyword evidence="3" id="KW-0547">Nucleotide-binding</keyword>
<dbReference type="eggNOG" id="COG1131">
    <property type="taxonomic scope" value="Bacteria"/>
</dbReference>
<comment type="similarity">
    <text evidence="1">Belongs to the ABC transporter superfamily.</text>
</comment>
<dbReference type="KEGG" id="dpb:BABL1_gene_87"/>
<dbReference type="InterPro" id="IPR003439">
    <property type="entry name" value="ABC_transporter-like_ATP-bd"/>
</dbReference>
<proteinExistence type="inferred from homology"/>
<feature type="domain" description="ABC transporter" evidence="5">
    <location>
        <begin position="6"/>
        <end position="243"/>
    </location>
</feature>
<keyword evidence="7" id="KW-1185">Reference proteome</keyword>
<dbReference type="PATRIC" id="fig|673862.3.peg.843"/>
<evidence type="ECO:0000259" key="5">
    <source>
        <dbReference type="PROSITE" id="PS50893"/>
    </source>
</evidence>
<dbReference type="SUPFAM" id="SSF52540">
    <property type="entry name" value="P-loop containing nucleoside triphosphate hydrolases"/>
    <property type="match status" value="1"/>
</dbReference>
<dbReference type="PROSITE" id="PS50893">
    <property type="entry name" value="ABC_TRANSPORTER_2"/>
    <property type="match status" value="1"/>
</dbReference>
<dbReference type="GO" id="GO:0005524">
    <property type="term" value="F:ATP binding"/>
    <property type="evidence" value="ECO:0007669"/>
    <property type="project" value="UniProtKB-KW"/>
</dbReference>
<dbReference type="SMART" id="SM00382">
    <property type="entry name" value="AAA"/>
    <property type="match status" value="1"/>
</dbReference>
<dbReference type="AlphaFoldDB" id="V6DJ51"/>
<dbReference type="GO" id="GO:0016887">
    <property type="term" value="F:ATP hydrolysis activity"/>
    <property type="evidence" value="ECO:0007669"/>
    <property type="project" value="InterPro"/>
</dbReference>
<evidence type="ECO:0000256" key="4">
    <source>
        <dbReference type="ARBA" id="ARBA00022840"/>
    </source>
</evidence>
<evidence type="ECO:0000256" key="2">
    <source>
        <dbReference type="ARBA" id="ARBA00022448"/>
    </source>
</evidence>
<keyword evidence="4" id="KW-0067">ATP-binding</keyword>
<dbReference type="Gene3D" id="3.40.50.300">
    <property type="entry name" value="P-loop containing nucleotide triphosphate hydrolases"/>
    <property type="match status" value="1"/>
</dbReference>
<dbReference type="InterPro" id="IPR003593">
    <property type="entry name" value="AAA+_ATPase"/>
</dbReference>
<dbReference type="OrthoDB" id="9785229at2"/>
<name>V6DJ51_9BACT</name>
<evidence type="ECO:0000256" key="3">
    <source>
        <dbReference type="ARBA" id="ARBA00022741"/>
    </source>
</evidence>
<dbReference type="HOGENOM" id="CLU_000604_1_2_7"/>
<organism evidence="6 7">
    <name type="scientific">Candidatus Babela massiliensis</name>
    <dbReference type="NCBI Taxonomy" id="673862"/>
    <lineage>
        <taxon>Bacteria</taxon>
        <taxon>Candidatus Babelota</taxon>
        <taxon>Candidatus Babeliae</taxon>
        <taxon>Candidatus Babeliales</taxon>
        <taxon>Candidatus Babeliaceae</taxon>
        <taxon>Candidatus Babela</taxon>
    </lineage>
</organism>
<dbReference type="InterPro" id="IPR027417">
    <property type="entry name" value="P-loop_NTPase"/>
</dbReference>
<dbReference type="RefSeq" id="WP_023792884.1">
    <property type="nucleotide sequence ID" value="NC_023003.1"/>
</dbReference>
<dbReference type="STRING" id="673862.BABL1_gene_87"/>
<dbReference type="Pfam" id="PF00005">
    <property type="entry name" value="ABC_tran"/>
    <property type="match status" value="1"/>
</dbReference>
<evidence type="ECO:0000313" key="6">
    <source>
        <dbReference type="EMBL" id="CDK30953.1"/>
    </source>
</evidence>
<gene>
    <name evidence="6" type="primary">drrA_2</name>
    <name evidence="6" type="ORF">BABL1_gene_87</name>
</gene>